<dbReference type="FunFam" id="3.30.860.10:FF:000002">
    <property type="entry name" value="40S ribosomal protein S15"/>
    <property type="match status" value="1"/>
</dbReference>
<accession>A0A132NSG6</accession>
<evidence type="ECO:0000313" key="5">
    <source>
        <dbReference type="EMBL" id="KWX12662.1"/>
    </source>
</evidence>
<dbReference type="OrthoDB" id="10258210at2759"/>
<dbReference type="EMBL" id="JXTI01000106">
    <property type="protein sequence ID" value="KWX12662.1"/>
    <property type="molecule type" value="Genomic_DNA"/>
</dbReference>
<evidence type="ECO:0000256" key="4">
    <source>
        <dbReference type="RuleBase" id="RU003485"/>
    </source>
</evidence>
<dbReference type="InterPro" id="IPR002222">
    <property type="entry name" value="Ribosomal_uS19"/>
</dbReference>
<comment type="similarity">
    <text evidence="1 4">Belongs to the universal ribosomal protein uS19 family.</text>
</comment>
<dbReference type="Gene3D" id="3.30.860.10">
    <property type="entry name" value="30s Ribosomal Protein S19, Chain A"/>
    <property type="match status" value="1"/>
</dbReference>
<comment type="caution">
    <text evidence="5">The sequence shown here is derived from an EMBL/GenBank/DDBJ whole genome shotgun (WGS) entry which is preliminary data.</text>
</comment>
<dbReference type="Proteomes" id="UP000070089">
    <property type="component" value="Unassembled WGS sequence"/>
</dbReference>
<reference evidence="5 6" key="1">
    <citation type="journal article" date="2015" name="Mol. Biochem. Parasitol.">
        <title>Identification of polymorphic genes for use in assemblage B genotyping assays through comparative genomics of multiple assemblage B Giardia duodenalis isolates.</title>
        <authorList>
            <person name="Wielinga C."/>
            <person name="Thompson R.C."/>
            <person name="Monis P."/>
            <person name="Ryan U."/>
        </authorList>
    </citation>
    <scope>NUCLEOTIDE SEQUENCE [LARGE SCALE GENOMIC DNA]</scope>
    <source>
        <strain evidence="5 6">BAH15c1</strain>
    </source>
</reference>
<sequence>MRSLLKQFNLNSYISFLEGTMADQTKTRRRGLAQPNFRGVEVEKLVTMKITDILPKLNARCRRRIGKHGLSMKHLRFVNKLRLRRTAQPSQKPKIVRTHLRDMIIFPEMVGMTVSVYNGRQFIPVEIKPPMVGRALREYSMSYKIVSHGKVGIGATRSSKFVPLR</sequence>
<dbReference type="HAMAP" id="MF_00531">
    <property type="entry name" value="Ribosomal_uS19"/>
    <property type="match status" value="1"/>
</dbReference>
<dbReference type="VEuPathDB" id="GiardiaDB:QR46_3377"/>
<dbReference type="GO" id="GO:0003735">
    <property type="term" value="F:structural constituent of ribosome"/>
    <property type="evidence" value="ECO:0007669"/>
    <property type="project" value="InterPro"/>
</dbReference>
<dbReference type="PIRSF" id="PIRSF002144">
    <property type="entry name" value="Ribosomal_S19"/>
    <property type="match status" value="1"/>
</dbReference>
<dbReference type="NCBIfam" id="TIGR01025">
    <property type="entry name" value="uS19_arch"/>
    <property type="match status" value="1"/>
</dbReference>
<keyword evidence="3 4" id="KW-0687">Ribonucleoprotein</keyword>
<evidence type="ECO:0000256" key="2">
    <source>
        <dbReference type="ARBA" id="ARBA00022980"/>
    </source>
</evidence>
<dbReference type="SUPFAM" id="SSF54570">
    <property type="entry name" value="Ribosomal protein S19"/>
    <property type="match status" value="1"/>
</dbReference>
<dbReference type="PANTHER" id="PTHR11880:SF2">
    <property type="entry name" value="SMALL RIBOSOMAL SUBUNIT PROTEIN US19"/>
    <property type="match status" value="1"/>
</dbReference>
<organism evidence="5 6">
    <name type="scientific">Giardia duodenalis assemblage B</name>
    <dbReference type="NCBI Taxonomy" id="1394984"/>
    <lineage>
        <taxon>Eukaryota</taxon>
        <taxon>Metamonada</taxon>
        <taxon>Diplomonadida</taxon>
        <taxon>Hexamitidae</taxon>
        <taxon>Giardiinae</taxon>
        <taxon>Giardia</taxon>
    </lineage>
</organism>
<protein>
    <submittedName>
        <fullName evidence="5">SSU ribosomal protein S15</fullName>
    </submittedName>
</protein>
<name>A0A132NSG6_GIAIN</name>
<dbReference type="PANTHER" id="PTHR11880">
    <property type="entry name" value="RIBOSOMAL PROTEIN S19P FAMILY MEMBER"/>
    <property type="match status" value="1"/>
</dbReference>
<dbReference type="GO" id="GO:0006412">
    <property type="term" value="P:translation"/>
    <property type="evidence" value="ECO:0007669"/>
    <property type="project" value="InterPro"/>
</dbReference>
<dbReference type="GO" id="GO:0000028">
    <property type="term" value="P:ribosomal small subunit assembly"/>
    <property type="evidence" value="ECO:0007669"/>
    <property type="project" value="TreeGrafter"/>
</dbReference>
<gene>
    <name evidence="5" type="ORF">QR46_3377</name>
</gene>
<dbReference type="PRINTS" id="PR00975">
    <property type="entry name" value="RIBOSOMALS19"/>
</dbReference>
<evidence type="ECO:0000256" key="3">
    <source>
        <dbReference type="ARBA" id="ARBA00023274"/>
    </source>
</evidence>
<dbReference type="InterPro" id="IPR023575">
    <property type="entry name" value="Ribosomal_uS19_SF"/>
</dbReference>
<dbReference type="GO" id="GO:0022627">
    <property type="term" value="C:cytosolic small ribosomal subunit"/>
    <property type="evidence" value="ECO:0007669"/>
    <property type="project" value="TreeGrafter"/>
</dbReference>
<evidence type="ECO:0000313" key="6">
    <source>
        <dbReference type="Proteomes" id="UP000070089"/>
    </source>
</evidence>
<dbReference type="Pfam" id="PF00203">
    <property type="entry name" value="Ribosomal_S19"/>
    <property type="match status" value="1"/>
</dbReference>
<proteinExistence type="inferred from homology"/>
<keyword evidence="2 4" id="KW-0689">Ribosomal protein</keyword>
<evidence type="ECO:0000256" key="1">
    <source>
        <dbReference type="ARBA" id="ARBA00007345"/>
    </source>
</evidence>
<dbReference type="AlphaFoldDB" id="A0A132NSG6"/>
<dbReference type="InterPro" id="IPR005713">
    <property type="entry name" value="Ribosomal_uS19_euk/arc"/>
</dbReference>